<dbReference type="EMBL" id="MFZI01000058">
    <property type="protein sequence ID" value="OGK19040.1"/>
    <property type="molecule type" value="Genomic_DNA"/>
</dbReference>
<keyword evidence="3 7" id="KW-0547">Nucleotide-binding</keyword>
<keyword evidence="7" id="KW-0963">Cytoplasm</keyword>
<dbReference type="GO" id="GO:0004765">
    <property type="term" value="F:shikimate kinase activity"/>
    <property type="evidence" value="ECO:0007669"/>
    <property type="project" value="UniProtKB-UniRule"/>
</dbReference>
<comment type="similarity">
    <text evidence="7">Belongs to the shikimate kinase family.</text>
</comment>
<comment type="pathway">
    <text evidence="7">Metabolic intermediate biosynthesis; chorismate biosynthesis; chorismate from D-erythrose 4-phosphate and phosphoenolpyruvate: step 5/7.</text>
</comment>
<dbReference type="Proteomes" id="UP000177026">
    <property type="component" value="Unassembled WGS sequence"/>
</dbReference>
<feature type="binding site" evidence="7">
    <location>
        <begin position="13"/>
        <end position="18"/>
    </location>
    <ligand>
        <name>ATP</name>
        <dbReference type="ChEBI" id="CHEBI:30616"/>
    </ligand>
</feature>
<keyword evidence="6 7" id="KW-0057">Aromatic amino acid biosynthesis</keyword>
<feature type="binding site" evidence="7">
    <location>
        <position position="17"/>
    </location>
    <ligand>
        <name>Mg(2+)</name>
        <dbReference type="ChEBI" id="CHEBI:18420"/>
    </ligand>
</feature>
<dbReference type="AlphaFoldDB" id="A0A1F7GJ45"/>
<protein>
    <recommendedName>
        <fullName evidence="7">Shikimate kinase</fullName>
        <shortName evidence="7">SK</shortName>
        <ecNumber evidence="7">2.7.1.71</ecNumber>
    </recommendedName>
</protein>
<dbReference type="HAMAP" id="MF_00109">
    <property type="entry name" value="Shikimate_kinase"/>
    <property type="match status" value="1"/>
</dbReference>
<dbReference type="Pfam" id="PF01202">
    <property type="entry name" value="SKI"/>
    <property type="match status" value="1"/>
</dbReference>
<reference evidence="8 9" key="1">
    <citation type="journal article" date="2016" name="Nat. Commun.">
        <title>Thousands of microbial genomes shed light on interconnected biogeochemical processes in an aquifer system.</title>
        <authorList>
            <person name="Anantharaman K."/>
            <person name="Brown C.T."/>
            <person name="Hug L.A."/>
            <person name="Sharon I."/>
            <person name="Castelle C.J."/>
            <person name="Probst A.J."/>
            <person name="Thomas B.C."/>
            <person name="Singh A."/>
            <person name="Wilkins M.J."/>
            <person name="Karaoz U."/>
            <person name="Brodie E.L."/>
            <person name="Williams K.H."/>
            <person name="Hubbard S.S."/>
            <person name="Banfield J.F."/>
        </authorList>
    </citation>
    <scope>NUCLEOTIDE SEQUENCE [LARGE SCALE GENOMIC DNA]</scope>
</reference>
<name>A0A1F7GJ45_9BACT</name>
<evidence type="ECO:0000256" key="6">
    <source>
        <dbReference type="ARBA" id="ARBA00023141"/>
    </source>
</evidence>
<dbReference type="PRINTS" id="PR01100">
    <property type="entry name" value="SHIKIMTKNASE"/>
</dbReference>
<evidence type="ECO:0000256" key="1">
    <source>
        <dbReference type="ARBA" id="ARBA00022605"/>
    </source>
</evidence>
<dbReference type="GO" id="GO:0005829">
    <property type="term" value="C:cytosol"/>
    <property type="evidence" value="ECO:0007669"/>
    <property type="project" value="TreeGrafter"/>
</dbReference>
<dbReference type="InterPro" id="IPR027417">
    <property type="entry name" value="P-loop_NTPase"/>
</dbReference>
<dbReference type="InterPro" id="IPR000623">
    <property type="entry name" value="Shikimate_kinase/TSH1"/>
</dbReference>
<comment type="cofactor">
    <cofactor evidence="7">
        <name>Mg(2+)</name>
        <dbReference type="ChEBI" id="CHEBI:18420"/>
    </cofactor>
    <text evidence="7">Binds 1 Mg(2+) ion per subunit.</text>
</comment>
<evidence type="ECO:0000313" key="8">
    <source>
        <dbReference type="EMBL" id="OGK19040.1"/>
    </source>
</evidence>
<keyword evidence="7" id="KW-0479">Metal-binding</keyword>
<gene>
    <name evidence="7" type="primary">aroK</name>
    <name evidence="8" type="ORF">A2866_00345</name>
</gene>
<evidence type="ECO:0000256" key="3">
    <source>
        <dbReference type="ARBA" id="ARBA00022741"/>
    </source>
</evidence>
<dbReference type="InterPro" id="IPR031322">
    <property type="entry name" value="Shikimate/glucono_kinase"/>
</dbReference>
<keyword evidence="4 7" id="KW-0418">Kinase</keyword>
<dbReference type="EC" id="2.7.1.71" evidence="7"/>
<organism evidence="8 9">
    <name type="scientific">Candidatus Roizmanbacteria bacterium RIFCSPHIGHO2_01_FULL_39_8</name>
    <dbReference type="NCBI Taxonomy" id="1802033"/>
    <lineage>
        <taxon>Bacteria</taxon>
        <taxon>Candidatus Roizmaniibacteriota</taxon>
    </lineage>
</organism>
<proteinExistence type="inferred from homology"/>
<feature type="binding site" evidence="7">
    <location>
        <position position="181"/>
    </location>
    <ligand>
        <name>substrate</name>
    </ligand>
</feature>
<dbReference type="PANTHER" id="PTHR21087">
    <property type="entry name" value="SHIKIMATE KINASE"/>
    <property type="match status" value="1"/>
</dbReference>
<comment type="function">
    <text evidence="7">Catalyzes the specific phosphorylation of the 3-hydroxyl group of shikimic acid using ATP as a cosubstrate.</text>
</comment>
<comment type="catalytic activity">
    <reaction evidence="7">
        <text>shikimate + ATP = 3-phosphoshikimate + ADP + H(+)</text>
        <dbReference type="Rhea" id="RHEA:13121"/>
        <dbReference type="ChEBI" id="CHEBI:15378"/>
        <dbReference type="ChEBI" id="CHEBI:30616"/>
        <dbReference type="ChEBI" id="CHEBI:36208"/>
        <dbReference type="ChEBI" id="CHEBI:145989"/>
        <dbReference type="ChEBI" id="CHEBI:456216"/>
        <dbReference type="EC" id="2.7.1.71"/>
    </reaction>
</comment>
<accession>A0A1F7GJ45</accession>
<dbReference type="GO" id="GO:0008652">
    <property type="term" value="P:amino acid biosynthetic process"/>
    <property type="evidence" value="ECO:0007669"/>
    <property type="project" value="UniProtKB-KW"/>
</dbReference>
<comment type="caution">
    <text evidence="7">Lacks conserved residue(s) required for the propagation of feature annotation.</text>
</comment>
<sequence>MKHHSVYLLGFRATGKSTIGPLLGKKLDWKFVEMDRELEKLAGKTIPELTKDGTTWQEFRSLEHRLLKSLLEKKNLVVSTGGGLAVSDVSIEKEKMTFGELNTKLLIDKKSFMVLLTADEKIIETRIRETEKKSNTMLRPILDSKRAAQVNIQIKNMEELQKKNYLIEQIVRDSLNLYKKRQKLYLSLTKNIVDTGLLSIEETVNKIISLL</sequence>
<feature type="binding site" evidence="7">
    <location>
        <position position="139"/>
    </location>
    <ligand>
        <name>ATP</name>
        <dbReference type="ChEBI" id="CHEBI:30616"/>
    </ligand>
</feature>
<comment type="subcellular location">
    <subcellularLocation>
        <location evidence="7">Cytoplasm</location>
    </subcellularLocation>
</comment>
<comment type="subunit">
    <text evidence="7">Monomer.</text>
</comment>
<dbReference type="Gene3D" id="3.40.50.300">
    <property type="entry name" value="P-loop containing nucleotide triphosphate hydrolases"/>
    <property type="match status" value="1"/>
</dbReference>
<keyword evidence="1 7" id="KW-0028">Amino-acid biosynthesis</keyword>
<keyword evidence="7" id="KW-0460">Magnesium</keyword>
<evidence type="ECO:0000256" key="5">
    <source>
        <dbReference type="ARBA" id="ARBA00022840"/>
    </source>
</evidence>
<keyword evidence="5 7" id="KW-0067">ATP-binding</keyword>
<dbReference type="GO" id="GO:0009073">
    <property type="term" value="P:aromatic amino acid family biosynthetic process"/>
    <property type="evidence" value="ECO:0007669"/>
    <property type="project" value="UniProtKB-KW"/>
</dbReference>
<feature type="binding site" evidence="7">
    <location>
        <position position="60"/>
    </location>
    <ligand>
        <name>substrate</name>
    </ligand>
</feature>
<evidence type="ECO:0000256" key="4">
    <source>
        <dbReference type="ARBA" id="ARBA00022777"/>
    </source>
</evidence>
<dbReference type="UniPathway" id="UPA00053">
    <property type="reaction ID" value="UER00088"/>
</dbReference>
<feature type="binding site" evidence="7">
    <location>
        <position position="82"/>
    </location>
    <ligand>
        <name>substrate</name>
    </ligand>
</feature>
<evidence type="ECO:0000313" key="9">
    <source>
        <dbReference type="Proteomes" id="UP000177026"/>
    </source>
</evidence>
<evidence type="ECO:0000256" key="7">
    <source>
        <dbReference type="HAMAP-Rule" id="MF_00109"/>
    </source>
</evidence>
<comment type="caution">
    <text evidence="8">The sequence shown here is derived from an EMBL/GenBank/DDBJ whole genome shotgun (WGS) entry which is preliminary data.</text>
</comment>
<feature type="binding site" evidence="7">
    <location>
        <position position="35"/>
    </location>
    <ligand>
        <name>substrate</name>
    </ligand>
</feature>
<dbReference type="GO" id="GO:0000287">
    <property type="term" value="F:magnesium ion binding"/>
    <property type="evidence" value="ECO:0007669"/>
    <property type="project" value="UniProtKB-UniRule"/>
</dbReference>
<evidence type="ECO:0000256" key="2">
    <source>
        <dbReference type="ARBA" id="ARBA00022679"/>
    </source>
</evidence>
<dbReference type="SUPFAM" id="SSF52540">
    <property type="entry name" value="P-loop containing nucleoside triphosphate hydrolases"/>
    <property type="match status" value="1"/>
</dbReference>
<dbReference type="GO" id="GO:0005524">
    <property type="term" value="F:ATP binding"/>
    <property type="evidence" value="ECO:0007669"/>
    <property type="project" value="UniProtKB-UniRule"/>
</dbReference>
<dbReference type="GO" id="GO:0009423">
    <property type="term" value="P:chorismate biosynthetic process"/>
    <property type="evidence" value="ECO:0007669"/>
    <property type="project" value="UniProtKB-UniRule"/>
</dbReference>
<dbReference type="PANTHER" id="PTHR21087:SF16">
    <property type="entry name" value="SHIKIMATE KINASE 1, CHLOROPLASTIC"/>
    <property type="match status" value="1"/>
</dbReference>
<keyword evidence="2 7" id="KW-0808">Transferase</keyword>